<accession>A0A835WA94</accession>
<dbReference type="AlphaFoldDB" id="A0A835WA94"/>
<dbReference type="EMBL" id="JAEHOC010000003">
    <property type="protein sequence ID" value="KAG2443671.1"/>
    <property type="molecule type" value="Genomic_DNA"/>
</dbReference>
<keyword evidence="2" id="KW-1185">Reference proteome</keyword>
<sequence>MEQQQVTRQDLADLKAEVTAQIAAVKAELLSAVNGLAEQAAASNRNQFARLQNSLASDGTRTPYMMLVREKATAGAAALGAEPPAGFPVTKDSLSTLTAATITLLAQHYGEEFAAGDGVVARRKALARFIGVPW</sequence>
<proteinExistence type="predicted"/>
<protein>
    <submittedName>
        <fullName evidence="1">Uncharacterized protein</fullName>
    </submittedName>
</protein>
<reference evidence="1" key="1">
    <citation type="journal article" date="2020" name="bioRxiv">
        <title>Comparative genomics of Chlamydomonas.</title>
        <authorList>
            <person name="Craig R.J."/>
            <person name="Hasan A.R."/>
            <person name="Ness R.W."/>
            <person name="Keightley P.D."/>
        </authorList>
    </citation>
    <scope>NUCLEOTIDE SEQUENCE</scope>
    <source>
        <strain evidence="1">SAG 7.73</strain>
    </source>
</reference>
<evidence type="ECO:0000313" key="2">
    <source>
        <dbReference type="Proteomes" id="UP000650467"/>
    </source>
</evidence>
<gene>
    <name evidence="1" type="ORF">HXX76_002019</name>
</gene>
<evidence type="ECO:0000313" key="1">
    <source>
        <dbReference type="EMBL" id="KAG2443671.1"/>
    </source>
</evidence>
<dbReference type="Proteomes" id="UP000650467">
    <property type="component" value="Unassembled WGS sequence"/>
</dbReference>
<name>A0A835WA94_CHLIN</name>
<organism evidence="1 2">
    <name type="scientific">Chlamydomonas incerta</name>
    <dbReference type="NCBI Taxonomy" id="51695"/>
    <lineage>
        <taxon>Eukaryota</taxon>
        <taxon>Viridiplantae</taxon>
        <taxon>Chlorophyta</taxon>
        <taxon>core chlorophytes</taxon>
        <taxon>Chlorophyceae</taxon>
        <taxon>CS clade</taxon>
        <taxon>Chlamydomonadales</taxon>
        <taxon>Chlamydomonadaceae</taxon>
        <taxon>Chlamydomonas</taxon>
    </lineage>
</organism>
<comment type="caution">
    <text evidence="1">The sequence shown here is derived from an EMBL/GenBank/DDBJ whole genome shotgun (WGS) entry which is preliminary data.</text>
</comment>